<protein>
    <submittedName>
        <fullName evidence="1">Uncharacterized protein</fullName>
    </submittedName>
</protein>
<dbReference type="Proteomes" id="UP001230649">
    <property type="component" value="Unassembled WGS sequence"/>
</dbReference>
<sequence length="842" mass="93211">MSSVEGLPNERHARDELISRPLPNELRDKYMTLFSHPDLTLRDLQEQATSKPGLGQPEDEFGGVTLRSVFWRIYLGTLDISHVLSSTPRALLRQALDERRQRYDILRRKWLISPDGRWATDCTQPDDFVGGAAGADASRSVTWDPLNLGESNPWQTWFEQSEIRAIIDKDVERTFPDIPYFTDPFVRKILKTILFLWAIEHPDIGYRQGMHELLAVLLLVCDRDSLERGTPQGKHQSANLSGTQYLDVPMSPLQGSYDDGRHSPSEAKMEDAMHMVLNRRYLEHDVHAMFSALMEHARQWYEWRTETVEGSLAQSRSSKVQPKKGKIIEMSEHLQGVVLKRVDPVLARRLEDVAIEGQIWGIRWIRLMFTRELPLVSALRLWDGLFAMRDQMDNLVESVCVAMLLRIRHLTTGAAIALENHEVLGIQPLNQNEAETPSSSTSSTFRGKRQPPGFQRGKTGGTSSPAKTYGFESFTRGLMDRAQASGTHYLAQQCVQSDSPDLAGIDKALLSTLSEFRKNLPELPATSSAPTFPFRSYTPEGGTPSGNTQFPNLDSLSSHLPAAHMPPRTLRDADREIAELRLAMVGMGKTMAHWIDTLEEPQSNPEAEHRQAALEGLKCLQKTLIDGAITTTNELKQWAWSQDLATTPSVSSITSGNPLESGNVAGNSPDDIEFAAVRSTSDVEQDVYGRDETPTKENIALPPNTFAMETSPSKSSFRPAVTSLHPPSHFSRRSHSPTPQEPLSASVVISVPQPDINAVLLSPVAPSIQGSSPVSAPAPRQPQTGPAQSVPDYNAFDKPSATEANLDVDPLSGLTVNKESGSSHAYGNKRLSKDPLRGLGIL</sequence>
<proteinExistence type="predicted"/>
<evidence type="ECO:0000313" key="1">
    <source>
        <dbReference type="EMBL" id="KAJ9108665.1"/>
    </source>
</evidence>
<organism evidence="1 2">
    <name type="scientific">Naganishia adeliensis</name>
    <dbReference type="NCBI Taxonomy" id="92952"/>
    <lineage>
        <taxon>Eukaryota</taxon>
        <taxon>Fungi</taxon>
        <taxon>Dikarya</taxon>
        <taxon>Basidiomycota</taxon>
        <taxon>Agaricomycotina</taxon>
        <taxon>Tremellomycetes</taxon>
        <taxon>Filobasidiales</taxon>
        <taxon>Filobasidiaceae</taxon>
        <taxon>Naganishia</taxon>
    </lineage>
</organism>
<name>A0ACC2WBF2_9TREE</name>
<evidence type="ECO:0000313" key="2">
    <source>
        <dbReference type="Proteomes" id="UP001230649"/>
    </source>
</evidence>
<comment type="caution">
    <text evidence="1">The sequence shown here is derived from an EMBL/GenBank/DDBJ whole genome shotgun (WGS) entry which is preliminary data.</text>
</comment>
<gene>
    <name evidence="1" type="ORF">QFC20_003364</name>
</gene>
<dbReference type="EMBL" id="JASBWS010000030">
    <property type="protein sequence ID" value="KAJ9108665.1"/>
    <property type="molecule type" value="Genomic_DNA"/>
</dbReference>
<reference evidence="1" key="1">
    <citation type="submission" date="2023-04" db="EMBL/GenBank/DDBJ databases">
        <title>Draft Genome sequencing of Naganishia species isolated from polar environments using Oxford Nanopore Technology.</title>
        <authorList>
            <person name="Leo P."/>
            <person name="Venkateswaran K."/>
        </authorList>
    </citation>
    <scope>NUCLEOTIDE SEQUENCE</scope>
    <source>
        <strain evidence="1">MNA-CCFEE 5262</strain>
    </source>
</reference>
<accession>A0ACC2WBF2</accession>
<keyword evidence="2" id="KW-1185">Reference proteome</keyword>